<dbReference type="PANTHER" id="PTHR30086">
    <property type="entry name" value="ARGININE EXPORTER PROTEIN ARGO"/>
    <property type="match status" value="1"/>
</dbReference>
<feature type="transmembrane region" description="Helical" evidence="6">
    <location>
        <begin position="14"/>
        <end position="36"/>
    </location>
</feature>
<feature type="transmembrane region" description="Helical" evidence="6">
    <location>
        <begin position="48"/>
        <end position="76"/>
    </location>
</feature>
<keyword evidence="3 6" id="KW-0812">Transmembrane</keyword>
<keyword evidence="8" id="KW-1185">Reference proteome</keyword>
<dbReference type="GO" id="GO:0015171">
    <property type="term" value="F:amino acid transmembrane transporter activity"/>
    <property type="evidence" value="ECO:0007669"/>
    <property type="project" value="TreeGrafter"/>
</dbReference>
<evidence type="ECO:0000256" key="4">
    <source>
        <dbReference type="ARBA" id="ARBA00022989"/>
    </source>
</evidence>
<comment type="subcellular location">
    <subcellularLocation>
        <location evidence="1">Cell membrane</location>
        <topology evidence="1">Multi-pass membrane protein</topology>
    </subcellularLocation>
</comment>
<reference evidence="8" key="1">
    <citation type="submission" date="2016-10" db="EMBL/GenBank/DDBJ databases">
        <authorList>
            <person name="Varghese N."/>
            <person name="Submissions S."/>
        </authorList>
    </citation>
    <scope>NUCLEOTIDE SEQUENCE [LARGE SCALE GENOMIC DNA]</scope>
    <source>
        <strain evidence="8">BL36</strain>
    </source>
</reference>
<evidence type="ECO:0000313" key="7">
    <source>
        <dbReference type="EMBL" id="SFM39869.1"/>
    </source>
</evidence>
<keyword evidence="2" id="KW-1003">Cell membrane</keyword>
<evidence type="ECO:0000313" key="8">
    <source>
        <dbReference type="Proteomes" id="UP000199048"/>
    </source>
</evidence>
<dbReference type="PANTHER" id="PTHR30086:SF20">
    <property type="entry name" value="ARGININE EXPORTER PROTEIN ARGO-RELATED"/>
    <property type="match status" value="1"/>
</dbReference>
<evidence type="ECO:0000256" key="2">
    <source>
        <dbReference type="ARBA" id="ARBA00022475"/>
    </source>
</evidence>
<dbReference type="Pfam" id="PF01810">
    <property type="entry name" value="LysE"/>
    <property type="match status" value="1"/>
</dbReference>
<evidence type="ECO:0000256" key="3">
    <source>
        <dbReference type="ARBA" id="ARBA00022692"/>
    </source>
</evidence>
<name>A0A1I4QIH6_9HYPH</name>
<gene>
    <name evidence="7" type="ORF">SAMN05192568_10309</name>
</gene>
<dbReference type="AlphaFoldDB" id="A0A1I4QIH6"/>
<keyword evidence="5 6" id="KW-0472">Membrane</keyword>
<dbReference type="GO" id="GO:0005886">
    <property type="term" value="C:plasma membrane"/>
    <property type="evidence" value="ECO:0007669"/>
    <property type="project" value="UniProtKB-SubCell"/>
</dbReference>
<accession>A0A1I4QIH6</accession>
<feature type="transmembrane region" description="Helical" evidence="6">
    <location>
        <begin position="161"/>
        <end position="183"/>
    </location>
</feature>
<feature type="transmembrane region" description="Helical" evidence="6">
    <location>
        <begin position="120"/>
        <end position="141"/>
    </location>
</feature>
<dbReference type="EMBL" id="FOTK01000030">
    <property type="protein sequence ID" value="SFM39869.1"/>
    <property type="molecule type" value="Genomic_DNA"/>
</dbReference>
<evidence type="ECO:0000256" key="6">
    <source>
        <dbReference type="SAM" id="Phobius"/>
    </source>
</evidence>
<dbReference type="InterPro" id="IPR001123">
    <property type="entry name" value="LeuE-type"/>
</dbReference>
<proteinExistence type="predicted"/>
<organism evidence="7 8">
    <name type="scientific">Methylobacterium pseudosasicola</name>
    <dbReference type="NCBI Taxonomy" id="582667"/>
    <lineage>
        <taxon>Bacteria</taxon>
        <taxon>Pseudomonadati</taxon>
        <taxon>Pseudomonadota</taxon>
        <taxon>Alphaproteobacteria</taxon>
        <taxon>Hyphomicrobiales</taxon>
        <taxon>Methylobacteriaceae</taxon>
        <taxon>Methylobacterium</taxon>
    </lineage>
</organism>
<protein>
    <submittedName>
        <fullName evidence="7">Threonine/homoserine/homoserine lactone efflux protein</fullName>
    </submittedName>
</protein>
<feature type="transmembrane region" description="Helical" evidence="6">
    <location>
        <begin position="82"/>
        <end position="99"/>
    </location>
</feature>
<evidence type="ECO:0000256" key="1">
    <source>
        <dbReference type="ARBA" id="ARBA00004651"/>
    </source>
</evidence>
<dbReference type="PIRSF" id="PIRSF006324">
    <property type="entry name" value="LeuE"/>
    <property type="match status" value="1"/>
</dbReference>
<dbReference type="Proteomes" id="UP000199048">
    <property type="component" value="Unassembled WGS sequence"/>
</dbReference>
<evidence type="ECO:0000256" key="5">
    <source>
        <dbReference type="ARBA" id="ARBA00023136"/>
    </source>
</evidence>
<sequence>MLGKPGQMPDLHNLLAFAAVAVGMVLTPGPNMAYTLSRSICQGRTAGFISLGGVALGFVVYMLCAAFGITALLLAVPYAYDAVRIAGALYLLWLAVQAVRPGGRSPFHVKDLPPSSPTKLFVMGLLTNLLNPKIAIMYLSLLPQFIDPANGSVLSQALVLGTTQIAISLMVNTLFIVSASSIARFFTYRPSFAAVQRWVMGTVFAALAVRMATESQR</sequence>
<keyword evidence="4 6" id="KW-1133">Transmembrane helix</keyword>